<evidence type="ECO:0000313" key="2">
    <source>
        <dbReference type="Proteomes" id="UP001165368"/>
    </source>
</evidence>
<organism evidence="1 2">
    <name type="scientific">Arthrobacter hankyongi</name>
    <dbReference type="NCBI Taxonomy" id="2904801"/>
    <lineage>
        <taxon>Bacteria</taxon>
        <taxon>Bacillati</taxon>
        <taxon>Actinomycetota</taxon>
        <taxon>Actinomycetes</taxon>
        <taxon>Micrococcales</taxon>
        <taxon>Micrococcaceae</taxon>
        <taxon>Arthrobacter</taxon>
    </lineage>
</organism>
<comment type="caution">
    <text evidence="1">The sequence shown here is derived from an EMBL/GenBank/DDBJ whole genome shotgun (WGS) entry which is preliminary data.</text>
</comment>
<reference evidence="1" key="1">
    <citation type="submission" date="2022-01" db="EMBL/GenBank/DDBJ databases">
        <authorList>
            <person name="Jo J.-H."/>
            <person name="Im W.-T."/>
        </authorList>
    </citation>
    <scope>NUCLEOTIDE SEQUENCE</scope>
    <source>
        <strain evidence="1">I2-34</strain>
    </source>
</reference>
<accession>A0ABS9LC76</accession>
<gene>
    <name evidence="1" type="ORF">LVY72_20565</name>
</gene>
<name>A0ABS9LC76_9MICC</name>
<sequence length="382" mass="42674">MDLAQQFDLVCEAKAGLVDFAESPGFERLYRRLFERGLENGSPEMARIDALESMIFERQETGRRTLLERYLAVMPGLPPEERTLLEDWRDRHVLGVFETLSRTADKMVLRNLQDELDYTVYSTMGAEAIKGMRKGGFIFTRIVPVGGVWTLSGTSRLFAPEERKAAGRLLAEVCYAYPAGAFRNPAKLEQARRMTADYHRIFVSLFGGPVITGTGRETQERFNRFLAACTAEALAKLPGKGGKMPVPATVELPEEILHHDDVAFRHHPVRGTSILRNYSAAAAAHARPPATPDDGVAAVRHYLEDPGVSGDVLRELAAAHPDTVDALYRLVLEDPDFIWERDGEEMLRRHKPANLWEPDMPDITILPGLAEEFAHEAGRTGH</sequence>
<dbReference type="EMBL" id="JAKLTQ010000022">
    <property type="protein sequence ID" value="MCG2624287.1"/>
    <property type="molecule type" value="Genomic_DNA"/>
</dbReference>
<dbReference type="RefSeq" id="WP_237826010.1">
    <property type="nucleotide sequence ID" value="NZ_JAKLTQ010000022.1"/>
</dbReference>
<evidence type="ECO:0000313" key="1">
    <source>
        <dbReference type="EMBL" id="MCG2624287.1"/>
    </source>
</evidence>
<proteinExistence type="predicted"/>
<dbReference type="Proteomes" id="UP001165368">
    <property type="component" value="Unassembled WGS sequence"/>
</dbReference>
<protein>
    <submittedName>
        <fullName evidence="1">Uncharacterized protein</fullName>
    </submittedName>
</protein>
<keyword evidence="2" id="KW-1185">Reference proteome</keyword>